<dbReference type="Proteomes" id="UP000664417">
    <property type="component" value="Unassembled WGS sequence"/>
</dbReference>
<sequence>MTAGLLLLCCLWLSPGESALIPRGDRVFFQEADDLVVLNPAAEPIRQVLAQTQLITAVGDGLIIRDKDGFQFYLIVDGSRTPLPDPPAPPLMIELPWVKGPAFLSRDALHVLHQNRWQRLAVPIWYDFTAAVPATGALQGLVGRFPLITNGNGGSWLVYQPKSGETLVWRPSTGKVRRAQTKDDLRLVTIGNQTLWLGAPNDQWVSQVNWADPDRFGEKTRVPGLNRYSPLLAAADGVWLIGFSDGWRDMMAAWKSGRTDVTLNFLQENYGQPSNQTIKLSEMPLHLKLSTSNSGSPRTKVQPSFSVVPVLKNGEVAVVDSEQLAIYRAGRATPILRTRRGECALPALIFYRADRYIAVDRTGQTTPLEASP</sequence>
<keyword evidence="2" id="KW-1185">Reference proteome</keyword>
<dbReference type="AlphaFoldDB" id="A0A8J7U501"/>
<evidence type="ECO:0000313" key="1">
    <source>
        <dbReference type="EMBL" id="MBO1318816.1"/>
    </source>
</evidence>
<dbReference type="EMBL" id="JAFREP010000007">
    <property type="protein sequence ID" value="MBO1318816.1"/>
    <property type="molecule type" value="Genomic_DNA"/>
</dbReference>
<evidence type="ECO:0000313" key="2">
    <source>
        <dbReference type="Proteomes" id="UP000664417"/>
    </source>
</evidence>
<proteinExistence type="predicted"/>
<protein>
    <submittedName>
        <fullName evidence="1">Uncharacterized protein</fullName>
    </submittedName>
</protein>
<reference evidence="1" key="1">
    <citation type="submission" date="2021-03" db="EMBL/GenBank/DDBJ databases">
        <authorList>
            <person name="Wang G."/>
        </authorList>
    </citation>
    <scope>NUCLEOTIDE SEQUENCE</scope>
    <source>
        <strain evidence="1">KCTC 12899</strain>
    </source>
</reference>
<comment type="caution">
    <text evidence="1">The sequence shown here is derived from an EMBL/GenBank/DDBJ whole genome shotgun (WGS) entry which is preliminary data.</text>
</comment>
<organism evidence="1 2">
    <name type="scientific">Acanthopleuribacter pedis</name>
    <dbReference type="NCBI Taxonomy" id="442870"/>
    <lineage>
        <taxon>Bacteria</taxon>
        <taxon>Pseudomonadati</taxon>
        <taxon>Acidobacteriota</taxon>
        <taxon>Holophagae</taxon>
        <taxon>Acanthopleuribacterales</taxon>
        <taxon>Acanthopleuribacteraceae</taxon>
        <taxon>Acanthopleuribacter</taxon>
    </lineage>
</organism>
<accession>A0A8J7U501</accession>
<gene>
    <name evidence="1" type="ORF">J3U88_10110</name>
</gene>
<name>A0A8J7U501_9BACT</name>
<dbReference type="RefSeq" id="WP_207858591.1">
    <property type="nucleotide sequence ID" value="NZ_JAFREP010000007.1"/>
</dbReference>